<dbReference type="Proteomes" id="UP001060583">
    <property type="component" value="Segment"/>
</dbReference>
<reference evidence="1" key="1">
    <citation type="submission" date="2022-05" db="EMBL/GenBank/DDBJ databases">
        <authorList>
            <person name="Ma D."/>
        </authorList>
    </citation>
    <scope>NUCLEOTIDE SEQUENCE</scope>
</reference>
<evidence type="ECO:0000313" key="2">
    <source>
        <dbReference type="Proteomes" id="UP001060583"/>
    </source>
</evidence>
<organism evidence="1 2">
    <name type="scientific">Salmonella phage PST_H2</name>
    <dbReference type="NCBI Taxonomy" id="2978975"/>
    <lineage>
        <taxon>Viruses</taxon>
        <taxon>Duplodnaviria</taxon>
        <taxon>Heunggongvirae</taxon>
        <taxon>Uroviricota</taxon>
        <taxon>Caudoviricetes</taxon>
        <taxon>Autographivirales</taxon>
        <taxon>Autosignataviridae</taxon>
        <taxon>Molineuxvirinae</taxon>
        <taxon>Guangxivirus</taxon>
        <taxon>Guangxivirus PSTH2</taxon>
    </lineage>
</organism>
<protein>
    <submittedName>
        <fullName evidence="1">Uncharacterized protein</fullName>
    </submittedName>
</protein>
<dbReference type="EMBL" id="ON461912">
    <property type="protein sequence ID" value="UXQ88716.1"/>
    <property type="molecule type" value="Genomic_DNA"/>
</dbReference>
<accession>A0A977XS88</accession>
<sequence>MEMLENLILQPSRPRPDKTHEELLWDECKRYILSCIRQQFVVQP</sequence>
<keyword evidence="2" id="KW-1185">Reference proteome</keyword>
<proteinExistence type="predicted"/>
<evidence type="ECO:0000313" key="1">
    <source>
        <dbReference type="EMBL" id="UXQ88716.1"/>
    </source>
</evidence>
<name>A0A977XS88_9CAUD</name>